<dbReference type="InterPro" id="IPR025486">
    <property type="entry name" value="DUF4378"/>
</dbReference>
<protein>
    <recommendedName>
        <fullName evidence="2">DUF4378 domain-containing protein</fullName>
    </recommendedName>
</protein>
<organism evidence="3 4">
    <name type="scientific">Abeliophyllum distichum</name>
    <dbReference type="NCBI Taxonomy" id="126358"/>
    <lineage>
        <taxon>Eukaryota</taxon>
        <taxon>Viridiplantae</taxon>
        <taxon>Streptophyta</taxon>
        <taxon>Embryophyta</taxon>
        <taxon>Tracheophyta</taxon>
        <taxon>Spermatophyta</taxon>
        <taxon>Magnoliopsida</taxon>
        <taxon>eudicotyledons</taxon>
        <taxon>Gunneridae</taxon>
        <taxon>Pentapetalae</taxon>
        <taxon>asterids</taxon>
        <taxon>lamiids</taxon>
        <taxon>Lamiales</taxon>
        <taxon>Oleaceae</taxon>
        <taxon>Forsythieae</taxon>
        <taxon>Abeliophyllum</taxon>
    </lineage>
</organism>
<dbReference type="Proteomes" id="UP001604336">
    <property type="component" value="Unassembled WGS sequence"/>
</dbReference>
<feature type="compositionally biased region" description="Basic and acidic residues" evidence="1">
    <location>
        <begin position="511"/>
        <end position="533"/>
    </location>
</feature>
<keyword evidence="4" id="KW-1185">Reference proteome</keyword>
<gene>
    <name evidence="3" type="ORF">Adt_05378</name>
</gene>
<proteinExistence type="predicted"/>
<feature type="region of interest" description="Disordered" evidence="1">
    <location>
        <begin position="302"/>
        <end position="383"/>
    </location>
</feature>
<feature type="domain" description="DUF4378" evidence="2">
    <location>
        <begin position="799"/>
        <end position="966"/>
    </location>
</feature>
<feature type="region of interest" description="Disordered" evidence="1">
    <location>
        <begin position="716"/>
        <end position="737"/>
    </location>
</feature>
<evidence type="ECO:0000259" key="2">
    <source>
        <dbReference type="Pfam" id="PF14309"/>
    </source>
</evidence>
<feature type="compositionally biased region" description="Basic and acidic residues" evidence="1">
    <location>
        <begin position="723"/>
        <end position="734"/>
    </location>
</feature>
<comment type="caution">
    <text evidence="3">The sequence shown here is derived from an EMBL/GenBank/DDBJ whole genome shotgun (WGS) entry which is preliminary data.</text>
</comment>
<evidence type="ECO:0000256" key="1">
    <source>
        <dbReference type="SAM" id="MobiDB-lite"/>
    </source>
</evidence>
<dbReference type="PANTHER" id="PTHR31680:SF20">
    <property type="entry name" value="PROTEIN LONGIFOLIA 2-LIKE"/>
    <property type="match status" value="1"/>
</dbReference>
<feature type="compositionally biased region" description="Pro residues" evidence="1">
    <location>
        <begin position="343"/>
        <end position="352"/>
    </location>
</feature>
<feature type="region of interest" description="Disordered" evidence="1">
    <location>
        <begin position="492"/>
        <end position="655"/>
    </location>
</feature>
<dbReference type="InterPro" id="IPR033334">
    <property type="entry name" value="LNG1/2"/>
</dbReference>
<feature type="compositionally biased region" description="Low complexity" evidence="1">
    <location>
        <begin position="431"/>
        <end position="441"/>
    </location>
</feature>
<feature type="compositionally biased region" description="Polar residues" evidence="1">
    <location>
        <begin position="442"/>
        <end position="452"/>
    </location>
</feature>
<feature type="compositionally biased region" description="Polar residues" evidence="1">
    <location>
        <begin position="623"/>
        <end position="655"/>
    </location>
</feature>
<reference evidence="4" key="1">
    <citation type="submission" date="2024-07" db="EMBL/GenBank/DDBJ databases">
        <title>Two chromosome-level genome assemblies of Korean endemic species Abeliophyllum distichum and Forsythia ovata (Oleaceae).</title>
        <authorList>
            <person name="Jang H."/>
        </authorList>
    </citation>
    <scope>NUCLEOTIDE SEQUENCE [LARGE SCALE GENOMIC DNA]</scope>
</reference>
<feature type="compositionally biased region" description="Polar residues" evidence="1">
    <location>
        <begin position="577"/>
        <end position="589"/>
    </location>
</feature>
<dbReference type="PANTHER" id="PTHR31680">
    <property type="entry name" value="LONGIFOLIA PROTEIN"/>
    <property type="match status" value="1"/>
</dbReference>
<feature type="compositionally biased region" description="Basic and acidic residues" evidence="1">
    <location>
        <begin position="364"/>
        <end position="374"/>
    </location>
</feature>
<dbReference type="EMBL" id="JBFOLK010000002">
    <property type="protein sequence ID" value="KAL2532027.1"/>
    <property type="molecule type" value="Genomic_DNA"/>
</dbReference>
<feature type="compositionally biased region" description="Basic and acidic residues" evidence="1">
    <location>
        <begin position="66"/>
        <end position="79"/>
    </location>
</feature>
<feature type="region of interest" description="Disordered" evidence="1">
    <location>
        <begin position="419"/>
        <end position="452"/>
    </location>
</feature>
<feature type="region of interest" description="Disordered" evidence="1">
    <location>
        <begin position="49"/>
        <end position="87"/>
    </location>
</feature>
<sequence length="989" mass="111892">MSAKFISSLTDENPDLRKKIGCMKGIFQLFDRQHFLAGRRMISHNHKKTHLGANHNMDPKYATKTSTEKNLKTVPKEKPGVSSKLYQASNSSSTGTFTFTGCNKTAQQKAVSSNQSNIPETPSQTIIMKEQKTSFPDVVKDSMYREARSLSIKSKVKDGRRGHVMKHIDSPRPLYSLGGLQEGTKSSKNEQLALPRLSYDERESRDALKSKINLREFPRLSLDSKASSIKISSLESRCNFLSQDLHVENEKSSLVLNNEAGSNKRPSNVVAKLMGLEAFPDIMSADERTMIKIKSCLREDSVRRSSKAANEGKPSQISCSPDVSRKEPASPKLGIANSAAKPIPNPRFPLEPAPWRQQDTSQGSEKRTPKDRKASTHISNMPSSVYGEIEKRITELEFKKSGKDLRALKQILEAMQKTRQRLENQTEESEFSSQTSRSSLEYSSSNQDSRLSMWKDQQNVRQFPTSKGTIPIKRSESSIVIMKSAKVADKIRISRSSSVSPREIPNLQTLRQRDSTRNRDNSIHRQTTKDLMRRGKNLKGPSRVLPSTDEKNNSGGLEVEQTSKAPRRIKVEYINTYGRSSGMLSPRSQQKNHRSDRQSHPTTPSSDPGGARNPCSKQFKESGYSNRNLKQKSTNLYQGDTASVKSESNNSLESQIETEITSLAHSIEMNDQQHEEAKLRNPEAGLKECMPPRVDPATTALEQPSPVSVLDATFYGDESPSPVEKKLTTFKEDDGPSLDEEEWHIEDLNYIPNGTRSSHRKLEDTEHLAHNLRLFNTTPNEVATNHTPSFYESSNTDQQYIIKILMASGLLKDVSYIPIANQLSSSCHVINPNLFHVLEQTEERIELVNEEFNEANSWLKLNQKMHRKIVFDTVNEILVRKFSSEGNFSLGRKRMNRQELLKEVQLGVDRLQRTPDCNLDDEGDGLDRIITADMMHRSAEWTNYIGEIPALALYIERLIFKDLINEVTMCKVNGLHDWPQWHCRQLFTK</sequence>
<accession>A0ABD1V470</accession>
<evidence type="ECO:0000313" key="4">
    <source>
        <dbReference type="Proteomes" id="UP001604336"/>
    </source>
</evidence>
<dbReference type="AlphaFoldDB" id="A0ABD1V470"/>
<dbReference type="Pfam" id="PF14309">
    <property type="entry name" value="DUF4378"/>
    <property type="match status" value="1"/>
</dbReference>
<feature type="compositionally biased region" description="Low complexity" evidence="1">
    <location>
        <begin position="494"/>
        <end position="504"/>
    </location>
</feature>
<evidence type="ECO:0000313" key="3">
    <source>
        <dbReference type="EMBL" id="KAL2532027.1"/>
    </source>
</evidence>
<name>A0ABD1V470_9LAMI</name>